<dbReference type="InterPro" id="IPR047817">
    <property type="entry name" value="ABC2_TM_bact-type"/>
</dbReference>
<dbReference type="PANTHER" id="PTHR43027:SF2">
    <property type="entry name" value="TRANSPORT PERMEASE PROTEIN"/>
    <property type="match status" value="1"/>
</dbReference>
<evidence type="ECO:0000313" key="8">
    <source>
        <dbReference type="Proteomes" id="UP000585638"/>
    </source>
</evidence>
<feature type="transmembrane region" description="Helical" evidence="5">
    <location>
        <begin position="158"/>
        <end position="178"/>
    </location>
</feature>
<evidence type="ECO:0000256" key="1">
    <source>
        <dbReference type="ARBA" id="ARBA00004141"/>
    </source>
</evidence>
<name>A0A7W9NII6_9PSEU</name>
<dbReference type="AlphaFoldDB" id="A0A7W9NII6"/>
<feature type="transmembrane region" description="Helical" evidence="5">
    <location>
        <begin position="198"/>
        <end position="221"/>
    </location>
</feature>
<dbReference type="InterPro" id="IPR013525">
    <property type="entry name" value="ABC2_TM"/>
</dbReference>
<dbReference type="Pfam" id="PF12698">
    <property type="entry name" value="ABC2_membrane_3"/>
    <property type="match status" value="1"/>
</dbReference>
<evidence type="ECO:0000256" key="4">
    <source>
        <dbReference type="ARBA" id="ARBA00023136"/>
    </source>
</evidence>
<feature type="transmembrane region" description="Helical" evidence="5">
    <location>
        <begin position="266"/>
        <end position="285"/>
    </location>
</feature>
<dbReference type="GO" id="GO:0016020">
    <property type="term" value="C:membrane"/>
    <property type="evidence" value="ECO:0007669"/>
    <property type="project" value="UniProtKB-SubCell"/>
</dbReference>
<feature type="transmembrane region" description="Helical" evidence="5">
    <location>
        <begin position="233"/>
        <end position="254"/>
    </location>
</feature>
<comment type="caution">
    <text evidence="7">The sequence shown here is derived from an EMBL/GenBank/DDBJ whole genome shotgun (WGS) entry which is preliminary data.</text>
</comment>
<evidence type="ECO:0000259" key="6">
    <source>
        <dbReference type="PROSITE" id="PS51012"/>
    </source>
</evidence>
<dbReference type="Proteomes" id="UP000585638">
    <property type="component" value="Unassembled WGS sequence"/>
</dbReference>
<keyword evidence="3 5" id="KW-1133">Transmembrane helix</keyword>
<reference evidence="7 8" key="1">
    <citation type="submission" date="2020-08" db="EMBL/GenBank/DDBJ databases">
        <title>Sequencing the genomes of 1000 actinobacteria strains.</title>
        <authorList>
            <person name="Klenk H.-P."/>
        </authorList>
    </citation>
    <scope>NUCLEOTIDE SEQUENCE [LARGE SCALE GENOMIC DNA]</scope>
    <source>
        <strain evidence="7 8">DSM 43851</strain>
    </source>
</reference>
<keyword evidence="8" id="KW-1185">Reference proteome</keyword>
<sequence>MTAFKSLSVAMFKGFFRERVALFFTFLMPLMFLVIFGLIFGSSSANKTKIDVVGDGPVITALDGTGTVEIQHVDSFDKAVQAVRNGDVPAAISVQGNKIQLRYAASDSVAAGTVQAIVGSVVDGTNLQASGKPPAITLDSQRVEDSSLTAIQFLTPGILSWGLATSAIFGSALTLVNWRKKQVLRRIRLAPVSTGTVISSRLLVTIGTSVLQAILFVAVAMTPVFGLKLAGQWWLALPLLVLGSLSFFSIGVLVGSIAKSEEAATGITNVIVLPMAFLSGTFFPLQNAPQWLQTVSEVLPLRHLNDAMVDVLVRGKGIEALGVPAAVLIGFTIVVGFAASRVFSWEDS</sequence>
<dbReference type="InterPro" id="IPR052902">
    <property type="entry name" value="ABC-2_transporter"/>
</dbReference>
<dbReference type="RefSeq" id="WP_184865541.1">
    <property type="nucleotide sequence ID" value="NZ_BAAAWY010000011.1"/>
</dbReference>
<feature type="domain" description="ABC transmembrane type-2" evidence="6">
    <location>
        <begin position="107"/>
        <end position="346"/>
    </location>
</feature>
<keyword evidence="4 5" id="KW-0472">Membrane</keyword>
<evidence type="ECO:0000256" key="3">
    <source>
        <dbReference type="ARBA" id="ARBA00022989"/>
    </source>
</evidence>
<feature type="transmembrane region" description="Helical" evidence="5">
    <location>
        <begin position="20"/>
        <end position="40"/>
    </location>
</feature>
<dbReference type="EMBL" id="JACHIR010000001">
    <property type="protein sequence ID" value="MBB5893915.1"/>
    <property type="molecule type" value="Genomic_DNA"/>
</dbReference>
<protein>
    <submittedName>
        <fullName evidence="7">ABC-2 type transport system permease protein</fullName>
    </submittedName>
</protein>
<accession>A0A7W9NII6</accession>
<proteinExistence type="predicted"/>
<comment type="subcellular location">
    <subcellularLocation>
        <location evidence="1">Membrane</location>
        <topology evidence="1">Multi-pass membrane protein</topology>
    </subcellularLocation>
</comment>
<gene>
    <name evidence="7" type="ORF">BJ998_005111</name>
</gene>
<dbReference type="PROSITE" id="PS51012">
    <property type="entry name" value="ABC_TM2"/>
    <property type="match status" value="1"/>
</dbReference>
<dbReference type="GO" id="GO:0140359">
    <property type="term" value="F:ABC-type transporter activity"/>
    <property type="evidence" value="ECO:0007669"/>
    <property type="project" value="InterPro"/>
</dbReference>
<dbReference type="PANTHER" id="PTHR43027">
    <property type="entry name" value="DOXORUBICIN RESISTANCE ABC TRANSPORTER PERMEASE PROTEIN DRRC-RELATED"/>
    <property type="match status" value="1"/>
</dbReference>
<evidence type="ECO:0000256" key="5">
    <source>
        <dbReference type="SAM" id="Phobius"/>
    </source>
</evidence>
<evidence type="ECO:0000256" key="2">
    <source>
        <dbReference type="ARBA" id="ARBA00022692"/>
    </source>
</evidence>
<organism evidence="7 8">
    <name type="scientific">Kutzneria kofuensis</name>
    <dbReference type="NCBI Taxonomy" id="103725"/>
    <lineage>
        <taxon>Bacteria</taxon>
        <taxon>Bacillati</taxon>
        <taxon>Actinomycetota</taxon>
        <taxon>Actinomycetes</taxon>
        <taxon>Pseudonocardiales</taxon>
        <taxon>Pseudonocardiaceae</taxon>
        <taxon>Kutzneria</taxon>
    </lineage>
</organism>
<evidence type="ECO:0000313" key="7">
    <source>
        <dbReference type="EMBL" id="MBB5893915.1"/>
    </source>
</evidence>
<keyword evidence="2 5" id="KW-0812">Transmembrane</keyword>
<feature type="transmembrane region" description="Helical" evidence="5">
    <location>
        <begin position="321"/>
        <end position="343"/>
    </location>
</feature>